<dbReference type="PANTHER" id="PTHR34406">
    <property type="entry name" value="PROTEIN YCEI"/>
    <property type="match status" value="1"/>
</dbReference>
<accession>A0ABD0BLM5</accession>
<evidence type="ECO:0000259" key="2">
    <source>
        <dbReference type="SMART" id="SM00867"/>
    </source>
</evidence>
<comment type="caution">
    <text evidence="3">The sequence shown here is derived from an EMBL/GenBank/DDBJ whole genome shotgun (WGS) entry which is preliminary data.</text>
</comment>
<sequence>MVEIVDTTAKNKFIRQEYPMSHLNGTYVLDPAHTTIGFVARHAMVTKVRGHFSDFTSTITVDESTGTVNATIRTESITTGNDDRDNHVRGSDFFNVAEFPEMTFASTSVSVSGDKATVTGDLTIKGVTKQVNLDVSIDGIAEDPFGNTRLGFEASTKINRTDFGVDFNAPLKTGGVLLSEEIKIEIEGSAIKQA</sequence>
<dbReference type="AlphaFoldDB" id="A0ABD0BLM5"/>
<dbReference type="SUPFAM" id="SSF101874">
    <property type="entry name" value="YceI-like"/>
    <property type="match status" value="1"/>
</dbReference>
<dbReference type="Proteomes" id="UP001205910">
    <property type="component" value="Unassembled WGS sequence"/>
</dbReference>
<evidence type="ECO:0000313" key="3">
    <source>
        <dbReference type="EMBL" id="GJJ42838.1"/>
    </source>
</evidence>
<comment type="similarity">
    <text evidence="1">Belongs to the UPF0312 family.</text>
</comment>
<gene>
    <name evidence="3" type="ORF">CULCOIPH005_10270</name>
</gene>
<name>A0ABD0BLM5_CORUL</name>
<dbReference type="InterPro" id="IPR007372">
    <property type="entry name" value="Lipid/polyisoprenoid-bd_YceI"/>
</dbReference>
<dbReference type="SMART" id="SM00867">
    <property type="entry name" value="YceI"/>
    <property type="match status" value="1"/>
</dbReference>
<reference evidence="3 4" key="1">
    <citation type="submission" date="2021-11" db="EMBL/GenBank/DDBJ databases">
        <title>Whole genome sequences of diphtheriae toxin producing Corynebacterium ulcerans isolates from cats in Osaka, Japan.</title>
        <authorList>
            <person name="Umeda K."/>
            <person name="Hirai Y."/>
        </authorList>
    </citation>
    <scope>NUCLEOTIDE SEQUENCE [LARGE SCALE GENOMIC DNA]</scope>
    <source>
        <strain evidence="3 4">12109B-1</strain>
    </source>
</reference>
<organism evidence="3 4">
    <name type="scientific">Corynebacterium ulcerans</name>
    <dbReference type="NCBI Taxonomy" id="65058"/>
    <lineage>
        <taxon>Bacteria</taxon>
        <taxon>Bacillati</taxon>
        <taxon>Actinomycetota</taxon>
        <taxon>Actinomycetes</taxon>
        <taxon>Mycobacteriales</taxon>
        <taxon>Corynebacteriaceae</taxon>
        <taxon>Corynebacterium</taxon>
    </lineage>
</organism>
<dbReference type="InterPro" id="IPR036761">
    <property type="entry name" value="TTHA0802/YceI-like_sf"/>
</dbReference>
<feature type="domain" description="Lipid/polyisoprenoid-binding YceI-like" evidence="2">
    <location>
        <begin position="26"/>
        <end position="191"/>
    </location>
</feature>
<dbReference type="EMBL" id="BQFK01000002">
    <property type="protein sequence ID" value="GJJ42838.1"/>
    <property type="molecule type" value="Genomic_DNA"/>
</dbReference>
<evidence type="ECO:0000313" key="4">
    <source>
        <dbReference type="Proteomes" id="UP001205910"/>
    </source>
</evidence>
<dbReference type="Pfam" id="PF04264">
    <property type="entry name" value="YceI"/>
    <property type="match status" value="1"/>
</dbReference>
<evidence type="ECO:0000256" key="1">
    <source>
        <dbReference type="ARBA" id="ARBA00008812"/>
    </source>
</evidence>
<dbReference type="Gene3D" id="2.40.128.110">
    <property type="entry name" value="Lipid/polyisoprenoid-binding, YceI-like"/>
    <property type="match status" value="1"/>
</dbReference>
<proteinExistence type="inferred from homology"/>
<dbReference type="PANTHER" id="PTHR34406:SF1">
    <property type="entry name" value="PROTEIN YCEI"/>
    <property type="match status" value="1"/>
</dbReference>
<protein>
    <submittedName>
        <fullName evidence="3">Polyisoprenoid-binding protein</fullName>
    </submittedName>
</protein>